<keyword evidence="7" id="KW-1185">Reference proteome</keyword>
<keyword evidence="5" id="KW-0472">Membrane</keyword>
<dbReference type="GO" id="GO:0005886">
    <property type="term" value="C:plasma membrane"/>
    <property type="evidence" value="ECO:0007669"/>
    <property type="project" value="TreeGrafter"/>
</dbReference>
<evidence type="ECO:0000256" key="4">
    <source>
        <dbReference type="ARBA" id="ARBA00022989"/>
    </source>
</evidence>
<evidence type="ECO:0000256" key="1">
    <source>
        <dbReference type="ARBA" id="ARBA00004141"/>
    </source>
</evidence>
<comment type="subcellular location">
    <subcellularLocation>
        <location evidence="1">Membrane</location>
        <topology evidence="1">Multi-pass membrane protein</topology>
    </subcellularLocation>
</comment>
<dbReference type="KEGG" id="ccot:CCAX7_18830"/>
<accession>A0A402D5B9</accession>
<keyword evidence="4" id="KW-1133">Transmembrane helix</keyword>
<reference evidence="6 7" key="1">
    <citation type="journal article" date="2019" name="Int. J. Syst. Evol. Microbiol.">
        <title>Capsulimonas corticalis gen. nov., sp. nov., an aerobic capsulated bacterium, of a novel bacterial order, Capsulimonadales ord. nov., of the class Armatimonadia of the phylum Armatimonadetes.</title>
        <authorList>
            <person name="Li J."/>
            <person name="Kudo C."/>
            <person name="Tonouchi A."/>
        </authorList>
    </citation>
    <scope>NUCLEOTIDE SEQUENCE [LARGE SCALE GENOMIC DNA]</scope>
    <source>
        <strain evidence="6 7">AX-7</strain>
    </source>
</reference>
<dbReference type="Proteomes" id="UP000287394">
    <property type="component" value="Chromosome"/>
</dbReference>
<dbReference type="EMBL" id="AP025739">
    <property type="protein sequence ID" value="BDI29832.1"/>
    <property type="molecule type" value="Genomic_DNA"/>
</dbReference>
<dbReference type="GO" id="GO:0000271">
    <property type="term" value="P:polysaccharide biosynthetic process"/>
    <property type="evidence" value="ECO:0007669"/>
    <property type="project" value="InterPro"/>
</dbReference>
<dbReference type="InterPro" id="IPR007267">
    <property type="entry name" value="GtrA_DPMS_TM"/>
</dbReference>
<dbReference type="AlphaFoldDB" id="A0A402D5B9"/>
<dbReference type="PANTHER" id="PTHR38459">
    <property type="entry name" value="PROPHAGE BACTOPRENOL-LINKED GLUCOSE TRANSLOCASE HOMOLOG"/>
    <property type="match status" value="1"/>
</dbReference>
<evidence type="ECO:0000313" key="6">
    <source>
        <dbReference type="EMBL" id="BDI29832.1"/>
    </source>
</evidence>
<name>A0A402D5B9_9BACT</name>
<evidence type="ECO:0000313" key="7">
    <source>
        <dbReference type="Proteomes" id="UP000287394"/>
    </source>
</evidence>
<dbReference type="InterPro" id="IPR051401">
    <property type="entry name" value="GtrA_CellWall_Glycosyl"/>
</dbReference>
<gene>
    <name evidence="6" type="ORF">CCAX7_18830</name>
</gene>
<dbReference type="OrthoDB" id="9807815at2"/>
<evidence type="ECO:0000256" key="3">
    <source>
        <dbReference type="ARBA" id="ARBA00022692"/>
    </source>
</evidence>
<dbReference type="RefSeq" id="WP_119324698.1">
    <property type="nucleotide sequence ID" value="NZ_AP025739.1"/>
</dbReference>
<comment type="similarity">
    <text evidence="2">Belongs to the GtrA family.</text>
</comment>
<sequence length="170" mass="19096">MIATQTPEPLHQRPGVRQFVKFGIVGASSSVINFGFFNLLYHKAGLPLVPALTIAFLLSVCNGFFWNRRWTFKETRHQPAHTQSMRFFAVNIVGWLLNTSIVVLLVAHFTSSGEGLLGDRSHFLQVLSDIVIGQGKAHYGFWLVNGALVAATGVVVFWNYFANRLWTFKQ</sequence>
<protein>
    <submittedName>
        <fullName evidence="6">GtrA-like protein</fullName>
    </submittedName>
</protein>
<proteinExistence type="inferred from homology"/>
<evidence type="ECO:0000256" key="2">
    <source>
        <dbReference type="ARBA" id="ARBA00009399"/>
    </source>
</evidence>
<evidence type="ECO:0000256" key="5">
    <source>
        <dbReference type="ARBA" id="ARBA00023136"/>
    </source>
</evidence>
<dbReference type="PANTHER" id="PTHR38459:SF1">
    <property type="entry name" value="PROPHAGE BACTOPRENOL-LINKED GLUCOSE TRANSLOCASE HOMOLOG"/>
    <property type="match status" value="1"/>
</dbReference>
<organism evidence="6 7">
    <name type="scientific">Capsulimonas corticalis</name>
    <dbReference type="NCBI Taxonomy" id="2219043"/>
    <lineage>
        <taxon>Bacteria</taxon>
        <taxon>Bacillati</taxon>
        <taxon>Armatimonadota</taxon>
        <taxon>Armatimonadia</taxon>
        <taxon>Capsulimonadales</taxon>
        <taxon>Capsulimonadaceae</taxon>
        <taxon>Capsulimonas</taxon>
    </lineage>
</organism>
<keyword evidence="3" id="KW-0812">Transmembrane</keyword>
<dbReference type="Pfam" id="PF04138">
    <property type="entry name" value="GtrA_DPMS_TM"/>
    <property type="match status" value="1"/>
</dbReference>